<name>A0A6G5RRU5_9ACTN</name>
<evidence type="ECO:0000256" key="1">
    <source>
        <dbReference type="SAM" id="MobiDB-lite"/>
    </source>
</evidence>
<reference evidence="2 3" key="1">
    <citation type="submission" date="2017-06" db="EMBL/GenBank/DDBJ databases">
        <title>Complete Genome Sequence of Streptomyces hawaiiensis NRRL 15010 and insights into acyldepsipeptides biosynthesis.</title>
        <authorList>
            <person name="Mariita R.M."/>
            <person name="Sello J.K."/>
        </authorList>
    </citation>
    <scope>NUCLEOTIDE SEQUENCE [LARGE SCALE GENOMIC DNA]</scope>
    <source>
        <strain evidence="2 3">ATCC 12236</strain>
    </source>
</reference>
<gene>
    <name evidence="2" type="ORF">CEB94_26825</name>
</gene>
<proteinExistence type="predicted"/>
<dbReference type="EMBL" id="CP021978">
    <property type="protein sequence ID" value="QCD60783.1"/>
    <property type="molecule type" value="Genomic_DNA"/>
</dbReference>
<dbReference type="AlphaFoldDB" id="A0A6G5RRU5"/>
<accession>A0A6G5RRU5</accession>
<dbReference type="KEGG" id="shaw:CEB94_26825"/>
<feature type="region of interest" description="Disordered" evidence="1">
    <location>
        <begin position="1"/>
        <end position="32"/>
    </location>
</feature>
<sequence>MPPPDLRGANQSLAGLSSPGCAGSAGGSTVPVPVPVPVPVRVDGAAPGAVEVSPCVSVSAELSASATGLRTTTGGMGRDPGMLIRIRVVSVVSVLRSSGRVAERPASVPASETVGVPYGGVPDG</sequence>
<keyword evidence="3" id="KW-1185">Reference proteome</keyword>
<protein>
    <submittedName>
        <fullName evidence="2">Uncharacterized protein</fullName>
    </submittedName>
</protein>
<evidence type="ECO:0000313" key="2">
    <source>
        <dbReference type="EMBL" id="QCD60783.1"/>
    </source>
</evidence>
<dbReference type="Proteomes" id="UP000495940">
    <property type="component" value="Chromosome"/>
</dbReference>
<organism evidence="2 3">
    <name type="scientific">Streptomyces hawaiiensis</name>
    <dbReference type="NCBI Taxonomy" id="67305"/>
    <lineage>
        <taxon>Bacteria</taxon>
        <taxon>Bacillati</taxon>
        <taxon>Actinomycetota</taxon>
        <taxon>Actinomycetes</taxon>
        <taxon>Kitasatosporales</taxon>
        <taxon>Streptomycetaceae</taxon>
        <taxon>Streptomyces</taxon>
    </lineage>
</organism>
<feature type="compositionally biased region" description="Low complexity" evidence="1">
    <location>
        <begin position="12"/>
        <end position="31"/>
    </location>
</feature>
<evidence type="ECO:0000313" key="3">
    <source>
        <dbReference type="Proteomes" id="UP000495940"/>
    </source>
</evidence>
<feature type="region of interest" description="Disordered" evidence="1">
    <location>
        <begin position="101"/>
        <end position="124"/>
    </location>
</feature>